<dbReference type="Gene3D" id="1.25.40.20">
    <property type="entry name" value="Ankyrin repeat-containing domain"/>
    <property type="match status" value="2"/>
</dbReference>
<dbReference type="SMART" id="SM00248">
    <property type="entry name" value="ANK"/>
    <property type="match status" value="4"/>
</dbReference>
<dbReference type="Proteomes" id="UP000654075">
    <property type="component" value="Unassembled WGS sequence"/>
</dbReference>
<dbReference type="OrthoDB" id="443458at2759"/>
<dbReference type="Pfam" id="PF12796">
    <property type="entry name" value="Ank_2"/>
    <property type="match status" value="1"/>
</dbReference>
<dbReference type="InterPro" id="IPR011992">
    <property type="entry name" value="EF-hand-dom_pair"/>
</dbReference>
<accession>A0A813GJ41</accession>
<feature type="compositionally biased region" description="Low complexity" evidence="4">
    <location>
        <begin position="10"/>
        <end position="38"/>
    </location>
</feature>
<protein>
    <recommendedName>
        <fullName evidence="7">ANK_REP_REGION domain-containing protein</fullName>
    </recommendedName>
</protein>
<gene>
    <name evidence="5" type="ORF">PGLA1383_LOCUS40247</name>
</gene>
<evidence type="ECO:0000313" key="5">
    <source>
        <dbReference type="EMBL" id="CAE8622887.1"/>
    </source>
</evidence>
<dbReference type="SUPFAM" id="SSF47473">
    <property type="entry name" value="EF-hand"/>
    <property type="match status" value="1"/>
</dbReference>
<keyword evidence="2 3" id="KW-0040">ANK repeat</keyword>
<proteinExistence type="predicted"/>
<evidence type="ECO:0000256" key="1">
    <source>
        <dbReference type="ARBA" id="ARBA00022737"/>
    </source>
</evidence>
<dbReference type="PANTHER" id="PTHR24198:SF165">
    <property type="entry name" value="ANKYRIN REPEAT-CONTAINING PROTEIN-RELATED"/>
    <property type="match status" value="1"/>
</dbReference>
<dbReference type="PROSITE" id="PS50297">
    <property type="entry name" value="ANK_REP_REGION"/>
    <property type="match status" value="1"/>
</dbReference>
<dbReference type="InterPro" id="IPR036770">
    <property type="entry name" value="Ankyrin_rpt-contain_sf"/>
</dbReference>
<feature type="region of interest" description="Disordered" evidence="4">
    <location>
        <begin position="233"/>
        <end position="260"/>
    </location>
</feature>
<feature type="non-terminal residue" evidence="5">
    <location>
        <position position="1549"/>
    </location>
</feature>
<organism evidence="5 6">
    <name type="scientific">Polarella glacialis</name>
    <name type="common">Dinoflagellate</name>
    <dbReference type="NCBI Taxonomy" id="89957"/>
    <lineage>
        <taxon>Eukaryota</taxon>
        <taxon>Sar</taxon>
        <taxon>Alveolata</taxon>
        <taxon>Dinophyceae</taxon>
        <taxon>Suessiales</taxon>
        <taxon>Suessiaceae</taxon>
        <taxon>Polarella</taxon>
    </lineage>
</organism>
<dbReference type="PANTHER" id="PTHR24198">
    <property type="entry name" value="ANKYRIN REPEAT AND PROTEIN KINASE DOMAIN-CONTAINING PROTEIN"/>
    <property type="match status" value="1"/>
</dbReference>
<dbReference type="Gene3D" id="1.10.238.10">
    <property type="entry name" value="EF-hand"/>
    <property type="match status" value="1"/>
</dbReference>
<evidence type="ECO:0008006" key="7">
    <source>
        <dbReference type="Google" id="ProtNLM"/>
    </source>
</evidence>
<evidence type="ECO:0000313" key="6">
    <source>
        <dbReference type="Proteomes" id="UP000654075"/>
    </source>
</evidence>
<dbReference type="InterPro" id="IPR002110">
    <property type="entry name" value="Ankyrin_rpt"/>
</dbReference>
<comment type="caution">
    <text evidence="5">The sequence shown here is derived from an EMBL/GenBank/DDBJ whole genome shotgun (WGS) entry which is preliminary data.</text>
</comment>
<feature type="region of interest" description="Disordered" evidence="4">
    <location>
        <begin position="1"/>
        <end position="38"/>
    </location>
</feature>
<keyword evidence="1" id="KW-0677">Repeat</keyword>
<dbReference type="EMBL" id="CAJNNV010028078">
    <property type="protein sequence ID" value="CAE8622887.1"/>
    <property type="molecule type" value="Genomic_DNA"/>
</dbReference>
<evidence type="ECO:0000256" key="2">
    <source>
        <dbReference type="ARBA" id="ARBA00023043"/>
    </source>
</evidence>
<reference evidence="5" key="1">
    <citation type="submission" date="2021-02" db="EMBL/GenBank/DDBJ databases">
        <authorList>
            <person name="Dougan E. K."/>
            <person name="Rhodes N."/>
            <person name="Thang M."/>
            <person name="Chan C."/>
        </authorList>
    </citation>
    <scope>NUCLEOTIDE SEQUENCE</scope>
</reference>
<keyword evidence="6" id="KW-1185">Reference proteome</keyword>
<sequence length="1549" mass="165790">ESKAGSGTRLKPSSLLTQLPPQLAPKVSRSTSLPSLTTSASAPALNAKSLSAITVPMEMIYGKRWTSEHKRYLHQRRERRWLQMKAKYCYIDFSVSERAELRRYFDELAGSGGTVGSEQLENMLISLGLAENRRAVSAIVETIDDLKSGELDFEQFLEMLRKKKDANILKVFKEMTEGKLGDPNLNFQTVISMYRRQSMLDAAGCGNWELGSKEQELGSKVLYNFAALQRSRHADSLGGHSDPEADTLGIGRPQAPPLPSGKPTFEITGHAPLGGMEMVWRGICHEHNLVSSRPTSAAGRSRRTVDKPPSPREVIASIVKIPGRKRVGGTKGTVMLQAPALEEEFHGARRLSKVAGEALLRCRPLCRAAKRQMGAAVALLLELRAEADRPGGRGGVTPLFWSARHGDVASVRRLLDAEAFPLALTTASSSSGAASSQLGSSVASTVAPGAAALAGGKKLLVAKSSWGGDCPLSAVFLAPVLAPTPGRLEAMRLLAERLTPQQRSEAAAARALLAACEAGFAAYVSVLLDFRIGAQVPVPRAALFAPRTAAAAAAPMVTASAVSPVGAGLGAVAGTSLQALQRPQSSSAQRPRPTATAASAWVAAVDLAAAAAGEAGDLPETPLLVAAGRGFFDVVTLLLEKDLRTMASLNATLPSGKSALHLASERGDARLCSTLLKAQAQLDAAGRSALYFAVEHAHVDVVGRIHSLDFRSKEVSTKGEGKGKLKAACPNVRLDTRVAEEAVRFARAKSAWPNGASPLSLAERRGKPSILVPMPLWDAANRNELIAYNSIGLPHVGLGIYCMLRCYHRQLRRRRRYLAGKLGDPGDNISDWEQAGDSPCQARIARVKLFEIPEPTVVTSAAECFLADTKGGAVSRKPLPDFAVGFFRSKQGFVHCNRRCCGMLHWEAVSCWEVGVSDEYCSECFGHRRIQHTRPLGSQPLPLSSVASELQVQLLASEVQQANGQGAFDERLVQAIAKGNQKSMVALLWNMVVDFLKEPTTFFKQPVGVLGLGIGNLAAVSNVHPGTLGRQQAIRTSILQLLSSLNFEDAWVLQSTAVARQLIVDLIKRFKGASGLETAKDFWQWQQMLDVLHGIGVPEGTDLRDLHALPDFAALLELDAQGTSVKLRGDMRCSGLTFRLPAAHGQVEIKGVAVGSTGRLSACRLFVEVVKLKALDLYLTGELLVSGGAKLHLEDCDLHGAKSVRVTGKGSELHLMNSSIVRCRLTQVAACFVQGAPSGPAEVAEFISVGGARIDESCFWQNRSYGIFIGDPAQYTKPTVKLHCLSLRGNGAGKTLAGQKVKLFQECQPDAAQVESCLKKHSQLLCSKASSTARLRSSLATLRALPASKVVAGLLDSAVLVHVKALAEARPELASLCADVLEALQGRCLAAHLAKFHWEAEPKLSPVARALEQSLLPSQDPDAVEFCNRLKKAALGLSALQFLSRKVGLQAEKVMEVGGLLKTLGQLLEGSGPPPLPAMARQLGLQTALQEAEARQRAFYLKAGALLAAGLWPWARKLAREGNPEQKPMASALLEAWAQPELLKSPGFA</sequence>
<dbReference type="PROSITE" id="PS50088">
    <property type="entry name" value="ANK_REPEAT"/>
    <property type="match status" value="1"/>
</dbReference>
<dbReference type="SUPFAM" id="SSF48403">
    <property type="entry name" value="Ankyrin repeat"/>
    <property type="match status" value="1"/>
</dbReference>
<evidence type="ECO:0000256" key="4">
    <source>
        <dbReference type="SAM" id="MobiDB-lite"/>
    </source>
</evidence>
<name>A0A813GJ41_POLGL</name>
<feature type="repeat" description="ANK" evidence="3">
    <location>
        <begin position="655"/>
        <end position="687"/>
    </location>
</feature>
<evidence type="ECO:0000256" key="3">
    <source>
        <dbReference type="PROSITE-ProRule" id="PRU00023"/>
    </source>
</evidence>